<gene>
    <name evidence="2" type="ORF">F5891DRAFT_967226</name>
</gene>
<dbReference type="RefSeq" id="XP_041216824.1">
    <property type="nucleotide sequence ID" value="XM_041376261.1"/>
</dbReference>
<evidence type="ECO:0000313" key="2">
    <source>
        <dbReference type="EMBL" id="KAG1887420.1"/>
    </source>
</evidence>
<keyword evidence="3" id="KW-1185">Reference proteome</keyword>
<feature type="domain" description="DUF6589" evidence="1">
    <location>
        <begin position="2"/>
        <end position="174"/>
    </location>
</feature>
<comment type="caution">
    <text evidence="2">The sequence shown here is derived from an EMBL/GenBank/DDBJ whole genome shotgun (WGS) entry which is preliminary data.</text>
</comment>
<evidence type="ECO:0000259" key="1">
    <source>
        <dbReference type="Pfam" id="PF20231"/>
    </source>
</evidence>
<dbReference type="Pfam" id="PF20231">
    <property type="entry name" value="DUF6589"/>
    <property type="match status" value="1"/>
</dbReference>
<dbReference type="EMBL" id="JABBWK010000214">
    <property type="protein sequence ID" value="KAG1887420.1"/>
    <property type="molecule type" value="Genomic_DNA"/>
</dbReference>
<name>A0AAD4DNZ1_9AGAM</name>
<dbReference type="GeneID" id="64670559"/>
<accession>A0AAD4DNZ1</accession>
<dbReference type="Proteomes" id="UP001195769">
    <property type="component" value="Unassembled WGS sequence"/>
</dbReference>
<protein>
    <recommendedName>
        <fullName evidence="1">DUF6589 domain-containing protein</fullName>
    </recommendedName>
</protein>
<dbReference type="InterPro" id="IPR046496">
    <property type="entry name" value="DUF6589"/>
</dbReference>
<organism evidence="2 3">
    <name type="scientific">Suillus fuscotomentosus</name>
    <dbReference type="NCBI Taxonomy" id="1912939"/>
    <lineage>
        <taxon>Eukaryota</taxon>
        <taxon>Fungi</taxon>
        <taxon>Dikarya</taxon>
        <taxon>Basidiomycota</taxon>
        <taxon>Agaricomycotina</taxon>
        <taxon>Agaricomycetes</taxon>
        <taxon>Agaricomycetidae</taxon>
        <taxon>Boletales</taxon>
        <taxon>Suillineae</taxon>
        <taxon>Suillaceae</taxon>
        <taxon>Suillus</taxon>
    </lineage>
</organism>
<proteinExistence type="predicted"/>
<sequence length="221" mass="25748">MSHTIVRKYVATTPGLDEARARPSTIRDKRFENQTLRNRDELMYIDVCQAMNTGDIGRVEASFLPWIYIFKATGKHKYASQMTRFLVNLQFNWPEKLSDIIRMNLLCNPSGHALAFCAVDWVVERNNLYTKVYRNCHVVIKNGFHLQHQTIRHAQPEMMNTIRKLSTKIKENYAHIKKEGRKALWSIPDQINEGMVLMQEQKIVSKEETGVFDVDGDDFID</sequence>
<dbReference type="AlphaFoldDB" id="A0AAD4DNZ1"/>
<reference evidence="2" key="1">
    <citation type="journal article" date="2020" name="New Phytol.">
        <title>Comparative genomics reveals dynamic genome evolution in host specialist ectomycorrhizal fungi.</title>
        <authorList>
            <person name="Lofgren L.A."/>
            <person name="Nguyen N.H."/>
            <person name="Vilgalys R."/>
            <person name="Ruytinx J."/>
            <person name="Liao H.L."/>
            <person name="Branco S."/>
            <person name="Kuo A."/>
            <person name="LaButti K."/>
            <person name="Lipzen A."/>
            <person name="Andreopoulos W."/>
            <person name="Pangilinan J."/>
            <person name="Riley R."/>
            <person name="Hundley H."/>
            <person name="Na H."/>
            <person name="Barry K."/>
            <person name="Grigoriev I.V."/>
            <person name="Stajich J.E."/>
            <person name="Kennedy P.G."/>
        </authorList>
    </citation>
    <scope>NUCLEOTIDE SEQUENCE</scope>
    <source>
        <strain evidence="2">FC203</strain>
    </source>
</reference>
<evidence type="ECO:0000313" key="3">
    <source>
        <dbReference type="Proteomes" id="UP001195769"/>
    </source>
</evidence>